<evidence type="ECO:0000313" key="2">
    <source>
        <dbReference type="Proteomes" id="UP000807025"/>
    </source>
</evidence>
<comment type="caution">
    <text evidence="1">The sequence shown here is derived from an EMBL/GenBank/DDBJ whole genome shotgun (WGS) entry which is preliminary data.</text>
</comment>
<organism evidence="1 2">
    <name type="scientific">Pleurotus eryngii</name>
    <name type="common">Boletus of the steppes</name>
    <dbReference type="NCBI Taxonomy" id="5323"/>
    <lineage>
        <taxon>Eukaryota</taxon>
        <taxon>Fungi</taxon>
        <taxon>Dikarya</taxon>
        <taxon>Basidiomycota</taxon>
        <taxon>Agaricomycotina</taxon>
        <taxon>Agaricomycetes</taxon>
        <taxon>Agaricomycetidae</taxon>
        <taxon>Agaricales</taxon>
        <taxon>Pleurotineae</taxon>
        <taxon>Pleurotaceae</taxon>
        <taxon>Pleurotus</taxon>
    </lineage>
</organism>
<reference evidence="1" key="1">
    <citation type="submission" date="2020-11" db="EMBL/GenBank/DDBJ databases">
        <authorList>
            <consortium name="DOE Joint Genome Institute"/>
            <person name="Ahrendt S."/>
            <person name="Riley R."/>
            <person name="Andreopoulos W."/>
            <person name="Labutti K."/>
            <person name="Pangilinan J."/>
            <person name="Ruiz-Duenas F.J."/>
            <person name="Barrasa J.M."/>
            <person name="Sanchez-Garcia M."/>
            <person name="Camarero S."/>
            <person name="Miyauchi S."/>
            <person name="Serrano A."/>
            <person name="Linde D."/>
            <person name="Babiker R."/>
            <person name="Drula E."/>
            <person name="Ayuso-Fernandez I."/>
            <person name="Pacheco R."/>
            <person name="Padilla G."/>
            <person name="Ferreira P."/>
            <person name="Barriuso J."/>
            <person name="Kellner H."/>
            <person name="Castanera R."/>
            <person name="Alfaro M."/>
            <person name="Ramirez L."/>
            <person name="Pisabarro A.G."/>
            <person name="Kuo A."/>
            <person name="Tritt A."/>
            <person name="Lipzen A."/>
            <person name="He G."/>
            <person name="Yan M."/>
            <person name="Ng V."/>
            <person name="Cullen D."/>
            <person name="Martin F."/>
            <person name="Rosso M.-N."/>
            <person name="Henrissat B."/>
            <person name="Hibbett D."/>
            <person name="Martinez A.T."/>
            <person name="Grigoriev I.V."/>
        </authorList>
    </citation>
    <scope>NUCLEOTIDE SEQUENCE</scope>
    <source>
        <strain evidence="1">ATCC 90797</strain>
    </source>
</reference>
<accession>A0A9P6D126</accession>
<dbReference type="EMBL" id="MU154720">
    <property type="protein sequence ID" value="KAF9488301.1"/>
    <property type="molecule type" value="Genomic_DNA"/>
</dbReference>
<evidence type="ECO:0000313" key="1">
    <source>
        <dbReference type="EMBL" id="KAF9488301.1"/>
    </source>
</evidence>
<dbReference type="Proteomes" id="UP000807025">
    <property type="component" value="Unassembled WGS sequence"/>
</dbReference>
<protein>
    <submittedName>
        <fullName evidence="1">Uncharacterized protein</fullName>
    </submittedName>
</protein>
<name>A0A9P6D126_PLEER</name>
<dbReference type="AlphaFoldDB" id="A0A9P6D126"/>
<gene>
    <name evidence="1" type="ORF">BDN71DRAFT_1436225</name>
</gene>
<keyword evidence="2" id="KW-1185">Reference proteome</keyword>
<sequence length="136" mass="15321">MPHMLNMFTLPTRFAFTGRSTNNVGPALVLDWYFKYNIYSTEEFKPYKSYACLSHKFKNVEQYTLWWPISSKKRLLAPPTEINNPERKLVVNQKGCPDWVLKVGGLIHQDVLVDGRSLSSNTGSSGFSSGSNKGAA</sequence>
<proteinExistence type="predicted"/>